<feature type="domain" description="Phage tail collar" evidence="1">
    <location>
        <begin position="8"/>
        <end position="63"/>
    </location>
</feature>
<proteinExistence type="predicted"/>
<evidence type="ECO:0000313" key="3">
    <source>
        <dbReference type="Proteomes" id="UP000245790"/>
    </source>
</evidence>
<name>A0A316FR18_9GAMM</name>
<evidence type="ECO:0000313" key="2">
    <source>
        <dbReference type="EMBL" id="PWK50753.1"/>
    </source>
</evidence>
<dbReference type="EMBL" id="QGGU01000006">
    <property type="protein sequence ID" value="PWK50753.1"/>
    <property type="molecule type" value="Genomic_DNA"/>
</dbReference>
<protein>
    <submittedName>
        <fullName evidence="2">Microcystin-dependent protein</fullName>
    </submittedName>
</protein>
<dbReference type="InterPro" id="IPR037053">
    <property type="entry name" value="Phage_tail_collar_dom_sf"/>
</dbReference>
<dbReference type="Proteomes" id="UP000245790">
    <property type="component" value="Unassembled WGS sequence"/>
</dbReference>
<keyword evidence="3" id="KW-1185">Reference proteome</keyword>
<accession>A0A316FR18</accession>
<dbReference type="RefSeq" id="WP_109763421.1">
    <property type="nucleotide sequence ID" value="NZ_QGGU01000006.1"/>
</dbReference>
<dbReference type="OrthoDB" id="9810174at2"/>
<evidence type="ECO:0000259" key="1">
    <source>
        <dbReference type="Pfam" id="PF07484"/>
    </source>
</evidence>
<sequence length="179" mass="19197">MSEPFIAEIRMWACNFAPRSWAFCNGQLLPISENTALFALIGTIYGGDGRTTMALPNLSDRVPMNPGNGPGLTPRRLGERSGQKEVTLTEAQLPQHDHILNGVAEGGNSGQPSEAHFMGQDVDSAAEIISYTSDQMSLNANLSPQSLANAGQSLAHENRQPLMGINFCIALQGLFPSRS</sequence>
<organism evidence="2 3">
    <name type="scientific">Pleionea mediterranea</name>
    <dbReference type="NCBI Taxonomy" id="523701"/>
    <lineage>
        <taxon>Bacteria</taxon>
        <taxon>Pseudomonadati</taxon>
        <taxon>Pseudomonadota</taxon>
        <taxon>Gammaproteobacteria</taxon>
        <taxon>Oceanospirillales</taxon>
        <taxon>Pleioneaceae</taxon>
        <taxon>Pleionea</taxon>
    </lineage>
</organism>
<reference evidence="2 3" key="1">
    <citation type="submission" date="2018-05" db="EMBL/GenBank/DDBJ databases">
        <title>Genomic Encyclopedia of Type Strains, Phase IV (KMG-IV): sequencing the most valuable type-strain genomes for metagenomic binning, comparative biology and taxonomic classification.</title>
        <authorList>
            <person name="Goeker M."/>
        </authorList>
    </citation>
    <scope>NUCLEOTIDE SEQUENCE [LARGE SCALE GENOMIC DNA]</scope>
    <source>
        <strain evidence="2 3">DSM 25350</strain>
    </source>
</reference>
<comment type="caution">
    <text evidence="2">The sequence shown here is derived from an EMBL/GenBank/DDBJ whole genome shotgun (WGS) entry which is preliminary data.</text>
</comment>
<dbReference type="Pfam" id="PF07484">
    <property type="entry name" value="Collar"/>
    <property type="match status" value="1"/>
</dbReference>
<dbReference type="AlphaFoldDB" id="A0A316FR18"/>
<gene>
    <name evidence="2" type="ORF">C8D97_10640</name>
</gene>
<dbReference type="InterPro" id="IPR011083">
    <property type="entry name" value="Phage_tail_collar_dom"/>
</dbReference>
<dbReference type="Gene3D" id="3.90.1340.10">
    <property type="entry name" value="Phage tail collar domain"/>
    <property type="match status" value="1"/>
</dbReference>
<dbReference type="SUPFAM" id="SSF88874">
    <property type="entry name" value="Receptor-binding domain of short tail fibre protein gp12"/>
    <property type="match status" value="1"/>
</dbReference>